<evidence type="ECO:0000313" key="5">
    <source>
        <dbReference type="Proteomes" id="UP000789901"/>
    </source>
</evidence>
<feature type="compositionally biased region" description="Basic and acidic residues" evidence="1">
    <location>
        <begin position="99"/>
        <end position="135"/>
    </location>
</feature>
<feature type="compositionally biased region" description="Acidic residues" evidence="1">
    <location>
        <begin position="81"/>
        <end position="98"/>
    </location>
</feature>
<evidence type="ECO:0000256" key="1">
    <source>
        <dbReference type="SAM" id="MobiDB-lite"/>
    </source>
</evidence>
<dbReference type="CDD" id="cd17039">
    <property type="entry name" value="Ubl_ubiquitin_like"/>
    <property type="match status" value="2"/>
</dbReference>
<dbReference type="Proteomes" id="UP000789901">
    <property type="component" value="Unassembled WGS sequence"/>
</dbReference>
<dbReference type="EMBL" id="CAJVQB010027339">
    <property type="protein sequence ID" value="CAG8810395.1"/>
    <property type="molecule type" value="Genomic_DNA"/>
</dbReference>
<dbReference type="InterPro" id="IPR029071">
    <property type="entry name" value="Ubiquitin-like_domsf"/>
</dbReference>
<feature type="chain" id="PRO_5046887617" evidence="2">
    <location>
        <begin position="22"/>
        <end position="524"/>
    </location>
</feature>
<protein>
    <submittedName>
        <fullName evidence="4">25350_t:CDS:1</fullName>
    </submittedName>
</protein>
<dbReference type="Gene3D" id="3.10.20.90">
    <property type="entry name" value="Phosphatidylinositol 3-kinase Catalytic Subunit, Chain A, domain 1"/>
    <property type="match status" value="2"/>
</dbReference>
<dbReference type="Gene3D" id="3.90.175.10">
    <property type="entry name" value="Diphtheria Toxin, domain 1"/>
    <property type="match status" value="1"/>
</dbReference>
<dbReference type="SMART" id="SM00213">
    <property type="entry name" value="UBQ"/>
    <property type="match status" value="2"/>
</dbReference>
<dbReference type="PANTHER" id="PTHR36649">
    <property type="entry name" value="UBIQUITIN-LIKE DOMAIN-CONTAINING PROTEIN"/>
    <property type="match status" value="1"/>
</dbReference>
<evidence type="ECO:0000313" key="4">
    <source>
        <dbReference type="EMBL" id="CAG8810395.1"/>
    </source>
</evidence>
<dbReference type="PROSITE" id="PS50053">
    <property type="entry name" value="UBIQUITIN_2"/>
    <property type="match status" value="2"/>
</dbReference>
<comment type="caution">
    <text evidence="4">The sequence shown here is derived from an EMBL/GenBank/DDBJ whole genome shotgun (WGS) entry which is preliminary data.</text>
</comment>
<dbReference type="InterPro" id="IPR019956">
    <property type="entry name" value="Ubiquitin_dom"/>
</dbReference>
<dbReference type="SUPFAM" id="SSF54236">
    <property type="entry name" value="Ubiquitin-like"/>
    <property type="match status" value="2"/>
</dbReference>
<keyword evidence="2" id="KW-0732">Signal</keyword>
<dbReference type="InterPro" id="IPR000626">
    <property type="entry name" value="Ubiquitin-like_dom"/>
</dbReference>
<name>A0ABN7W0D6_GIGMA</name>
<evidence type="ECO:0000259" key="3">
    <source>
        <dbReference type="PROSITE" id="PS50053"/>
    </source>
</evidence>
<dbReference type="SUPFAM" id="SSF56399">
    <property type="entry name" value="ADP-ribosylation"/>
    <property type="match status" value="1"/>
</dbReference>
<feature type="domain" description="Ubiquitin-like" evidence="3">
    <location>
        <begin position="152"/>
        <end position="201"/>
    </location>
</feature>
<feature type="signal peptide" evidence="2">
    <location>
        <begin position="1"/>
        <end position="21"/>
    </location>
</feature>
<feature type="non-terminal residue" evidence="4">
    <location>
        <position position="524"/>
    </location>
</feature>
<feature type="region of interest" description="Disordered" evidence="1">
    <location>
        <begin position="81"/>
        <end position="148"/>
    </location>
</feature>
<sequence length="524" mass="60818">MSALPLIAAALSFIIDYPVKTYDECIAEGLDPNKILDIELIHKYSLAESNDNGEFVQRPIFKKYEEKCNKKWIFVENDESAEYDVETDESAEHDENDEPAEHDVENDEPAEHEIENDEPIEHHVKNDEKVDDKNTIKPSDVYNEEKIENDEENKIRSMLGIDIKKISLSFSNKPLEEHQTLEFYNIKQNDTINVSRKNDVGNVEPAKHDIENDEPTKHEVKKIDDNQIPTKPIRIFAYYHRIYALNVTTNDTPLEDNRTLESYKIKQNDTINVSRKNNARNVEPAEHDDVEKIDDKQTIKPADFNNDKKIENNEKTIQISTKPIRIFTYYHRNYALNVTTNDTVLGLKKKLRFMLGIDIKKISLSFSGKPLEDHRTLESYNIKQNDTIHVSRRIIGGAFEYFVLTNNYLDPRYDNDFSNQQDGPALKRGNKPYKPPYGWKRLQLILKGTDKNSWPVSFHGTSKDAAENIAKDGFDLLKGKRFLYGKGIYSTPDVKEAECYAKQFSFKIVDIKWITADDKNIRPY</sequence>
<keyword evidence="5" id="KW-1185">Reference proteome</keyword>
<organism evidence="4 5">
    <name type="scientific">Gigaspora margarita</name>
    <dbReference type="NCBI Taxonomy" id="4874"/>
    <lineage>
        <taxon>Eukaryota</taxon>
        <taxon>Fungi</taxon>
        <taxon>Fungi incertae sedis</taxon>
        <taxon>Mucoromycota</taxon>
        <taxon>Glomeromycotina</taxon>
        <taxon>Glomeromycetes</taxon>
        <taxon>Diversisporales</taxon>
        <taxon>Gigasporaceae</taxon>
        <taxon>Gigaspora</taxon>
    </lineage>
</organism>
<dbReference type="Pfam" id="PF00240">
    <property type="entry name" value="ubiquitin"/>
    <property type="match status" value="2"/>
</dbReference>
<feature type="domain" description="Ubiquitin-like" evidence="3">
    <location>
        <begin position="317"/>
        <end position="397"/>
    </location>
</feature>
<dbReference type="PRINTS" id="PR00348">
    <property type="entry name" value="UBIQUITIN"/>
</dbReference>
<accession>A0ABN7W0D6</accession>
<evidence type="ECO:0000256" key="2">
    <source>
        <dbReference type="SAM" id="SignalP"/>
    </source>
</evidence>
<proteinExistence type="predicted"/>
<reference evidence="4 5" key="1">
    <citation type="submission" date="2021-06" db="EMBL/GenBank/DDBJ databases">
        <authorList>
            <person name="Kallberg Y."/>
            <person name="Tangrot J."/>
            <person name="Rosling A."/>
        </authorList>
    </citation>
    <scope>NUCLEOTIDE SEQUENCE [LARGE SCALE GENOMIC DNA]</scope>
    <source>
        <strain evidence="4 5">120-4 pot B 10/14</strain>
    </source>
</reference>
<gene>
    <name evidence="4" type="ORF">GMARGA_LOCUS25083</name>
</gene>
<dbReference type="PANTHER" id="PTHR36649:SF28">
    <property type="entry name" value="UBIQUITIN-LIKE DOMAIN-CONTAINING PROTEIN"/>
    <property type="match status" value="1"/>
</dbReference>